<evidence type="ECO:0000256" key="4">
    <source>
        <dbReference type="ARBA" id="ARBA00022679"/>
    </source>
</evidence>
<dbReference type="InterPro" id="IPR029063">
    <property type="entry name" value="SAM-dependent_MTases_sf"/>
</dbReference>
<proteinExistence type="inferred from homology"/>
<accession>A0ABQ6H4N9</accession>
<comment type="subcellular location">
    <subcellularLocation>
        <location evidence="6">Cytoplasm</location>
    </subcellularLocation>
</comment>
<keyword evidence="10" id="KW-1185">Reference proteome</keyword>
<feature type="domain" description="Methyltransferase small" evidence="7">
    <location>
        <begin position="173"/>
        <end position="339"/>
    </location>
</feature>
<dbReference type="GO" id="GO:0008168">
    <property type="term" value="F:methyltransferase activity"/>
    <property type="evidence" value="ECO:0007669"/>
    <property type="project" value="UniProtKB-KW"/>
</dbReference>
<dbReference type="HAMAP" id="MF_01862">
    <property type="entry name" value="16SrRNA_methyltr_C"/>
    <property type="match status" value="1"/>
</dbReference>
<organism evidence="9 10">
    <name type="scientific">Thalassotalea eurytherma</name>
    <dbReference type="NCBI Taxonomy" id="1144278"/>
    <lineage>
        <taxon>Bacteria</taxon>
        <taxon>Pseudomonadati</taxon>
        <taxon>Pseudomonadota</taxon>
        <taxon>Gammaproteobacteria</taxon>
        <taxon>Alteromonadales</taxon>
        <taxon>Colwelliaceae</taxon>
        <taxon>Thalassotalea</taxon>
    </lineage>
</organism>
<dbReference type="Pfam" id="PF08468">
    <property type="entry name" value="MTS_N"/>
    <property type="match status" value="1"/>
</dbReference>
<comment type="caution">
    <text evidence="9">The sequence shown here is derived from an EMBL/GenBank/DDBJ whole genome shotgun (WGS) entry which is preliminary data.</text>
</comment>
<comment type="similarity">
    <text evidence="6">Belongs to the methyltransferase superfamily. RsmC family.</text>
</comment>
<gene>
    <name evidence="6 9" type="primary">rsmC</name>
    <name evidence="9" type="ORF">theurythT_25550</name>
</gene>
<evidence type="ECO:0000313" key="9">
    <source>
        <dbReference type="EMBL" id="GLX83103.1"/>
    </source>
</evidence>
<dbReference type="GO" id="GO:0032259">
    <property type="term" value="P:methylation"/>
    <property type="evidence" value="ECO:0007669"/>
    <property type="project" value="UniProtKB-KW"/>
</dbReference>
<dbReference type="InterPro" id="IPR007848">
    <property type="entry name" value="Small_mtfrase_dom"/>
</dbReference>
<keyword evidence="4 6" id="KW-0808">Transferase</keyword>
<feature type="domain" description="Methyltransferase small N-terminal" evidence="8">
    <location>
        <begin position="7"/>
        <end position="164"/>
    </location>
</feature>
<dbReference type="PANTHER" id="PTHR47816">
    <property type="entry name" value="RIBOSOMAL RNA SMALL SUBUNIT METHYLTRANSFERASE C"/>
    <property type="match status" value="1"/>
</dbReference>
<dbReference type="Pfam" id="PF05175">
    <property type="entry name" value="MTS"/>
    <property type="match status" value="1"/>
</dbReference>
<evidence type="ECO:0000313" key="10">
    <source>
        <dbReference type="Proteomes" id="UP001157133"/>
    </source>
</evidence>
<dbReference type="InterPro" id="IPR023543">
    <property type="entry name" value="rRNA_ssu_MeTfrase_C"/>
</dbReference>
<sequence length="342" mass="38201">MSVANTSQLLIKNLDLLKAQTPLFINISADLFVEEYQAAYPDAQLSFYNHHYGEYLAHQKKQHDVQFSHQYTANKQHDVVVILFPKSKAELAYTLAMLNDVVTNETLIYFVGEKNSGVKSVEKLAKGFLQHCQKDDAARHCMLFSGCYINQTQPFNLDDWYKSYPVNVHDKTINVFALPGVFSQEKLDVGTRVLLEFLPDYSDASVLDFGCGAGVIAAYIASKDKNVTLSLADVSALALASAKKTLSQLNIKANFIATDSMSNITNAFDHVISNPPFHQGLKTHYQATESFLDNIVNHINKHGSLTIVANSFLKYQPIMGKRFNSVKQLIKANGFTVYSAKR</sequence>
<dbReference type="InterPro" id="IPR002052">
    <property type="entry name" value="DNA_methylase_N6_adenine_CS"/>
</dbReference>
<protein>
    <recommendedName>
        <fullName evidence="6">Ribosomal RNA small subunit methyltransferase C</fullName>
        <ecNumber evidence="6">2.1.1.172</ecNumber>
    </recommendedName>
    <alternativeName>
        <fullName evidence="6">16S rRNA m2G1207 methyltransferase</fullName>
    </alternativeName>
    <alternativeName>
        <fullName evidence="6">rRNA (guanine-N(2)-)-methyltransferase RsmC</fullName>
    </alternativeName>
</protein>
<dbReference type="PROSITE" id="PS00092">
    <property type="entry name" value="N6_MTASE"/>
    <property type="match status" value="1"/>
</dbReference>
<evidence type="ECO:0000259" key="7">
    <source>
        <dbReference type="Pfam" id="PF05175"/>
    </source>
</evidence>
<dbReference type="InterPro" id="IPR046977">
    <property type="entry name" value="RsmC/RlmG"/>
</dbReference>
<reference evidence="9 10" key="1">
    <citation type="submission" date="2023-03" db="EMBL/GenBank/DDBJ databases">
        <title>Draft genome sequence of Thalassotalea eurytherma JCM 18482T.</title>
        <authorList>
            <person name="Sawabe T."/>
        </authorList>
    </citation>
    <scope>NUCLEOTIDE SEQUENCE [LARGE SCALE GENOMIC DNA]</scope>
    <source>
        <strain evidence="9 10">JCM 18482</strain>
    </source>
</reference>
<name>A0ABQ6H4N9_9GAMM</name>
<dbReference type="InterPro" id="IPR013675">
    <property type="entry name" value="Mtase_sm_N"/>
</dbReference>
<comment type="function">
    <text evidence="6">Specifically methylates the guanine in position 1207 of 16S rRNA in the 30S particle.</text>
</comment>
<evidence type="ECO:0000259" key="8">
    <source>
        <dbReference type="Pfam" id="PF08468"/>
    </source>
</evidence>
<dbReference type="SUPFAM" id="SSF53335">
    <property type="entry name" value="S-adenosyl-L-methionine-dependent methyltransferases"/>
    <property type="match status" value="1"/>
</dbReference>
<evidence type="ECO:0000256" key="3">
    <source>
        <dbReference type="ARBA" id="ARBA00022603"/>
    </source>
</evidence>
<evidence type="ECO:0000256" key="2">
    <source>
        <dbReference type="ARBA" id="ARBA00022552"/>
    </source>
</evidence>
<keyword evidence="3 6" id="KW-0489">Methyltransferase</keyword>
<comment type="subunit">
    <text evidence="6">Monomer.</text>
</comment>
<keyword evidence="1 6" id="KW-0963">Cytoplasm</keyword>
<dbReference type="EC" id="2.1.1.172" evidence="6"/>
<dbReference type="RefSeq" id="WP_284208501.1">
    <property type="nucleotide sequence ID" value="NZ_BSSU01000012.1"/>
</dbReference>
<dbReference type="CDD" id="cd02440">
    <property type="entry name" value="AdoMet_MTases"/>
    <property type="match status" value="1"/>
</dbReference>
<comment type="catalytic activity">
    <reaction evidence="6">
        <text>guanosine(1207) in 16S rRNA + S-adenosyl-L-methionine = N(2)-methylguanosine(1207) in 16S rRNA + S-adenosyl-L-homocysteine + H(+)</text>
        <dbReference type="Rhea" id="RHEA:42736"/>
        <dbReference type="Rhea" id="RHEA-COMP:10213"/>
        <dbReference type="Rhea" id="RHEA-COMP:10214"/>
        <dbReference type="ChEBI" id="CHEBI:15378"/>
        <dbReference type="ChEBI" id="CHEBI:57856"/>
        <dbReference type="ChEBI" id="CHEBI:59789"/>
        <dbReference type="ChEBI" id="CHEBI:74269"/>
        <dbReference type="ChEBI" id="CHEBI:74481"/>
        <dbReference type="EC" id="2.1.1.172"/>
    </reaction>
</comment>
<keyword evidence="2 6" id="KW-0698">rRNA processing</keyword>
<evidence type="ECO:0000256" key="5">
    <source>
        <dbReference type="ARBA" id="ARBA00022691"/>
    </source>
</evidence>
<dbReference type="EMBL" id="BSSU01000012">
    <property type="protein sequence ID" value="GLX83103.1"/>
    <property type="molecule type" value="Genomic_DNA"/>
</dbReference>
<evidence type="ECO:0000256" key="6">
    <source>
        <dbReference type="HAMAP-Rule" id="MF_01862"/>
    </source>
</evidence>
<dbReference type="Gene3D" id="3.40.50.150">
    <property type="entry name" value="Vaccinia Virus protein VP39"/>
    <property type="match status" value="2"/>
</dbReference>
<dbReference type="Proteomes" id="UP001157133">
    <property type="component" value="Unassembled WGS sequence"/>
</dbReference>
<dbReference type="PANTHER" id="PTHR47816:SF4">
    <property type="entry name" value="RIBOSOMAL RNA SMALL SUBUNIT METHYLTRANSFERASE C"/>
    <property type="match status" value="1"/>
</dbReference>
<evidence type="ECO:0000256" key="1">
    <source>
        <dbReference type="ARBA" id="ARBA00022490"/>
    </source>
</evidence>
<keyword evidence="5 6" id="KW-0949">S-adenosyl-L-methionine</keyword>